<dbReference type="EMBL" id="JBDLBR010000001">
    <property type="protein sequence ID" value="MEN7535846.1"/>
    <property type="molecule type" value="Genomic_DNA"/>
</dbReference>
<feature type="region of interest" description="Disordered" evidence="1">
    <location>
        <begin position="1"/>
        <end position="28"/>
    </location>
</feature>
<dbReference type="Proteomes" id="UP001484535">
    <property type="component" value="Unassembled WGS sequence"/>
</dbReference>
<organism evidence="2 3">
    <name type="scientific">Aurantiacibacter flavus</name>
    <dbReference type="NCBI Taxonomy" id="3145232"/>
    <lineage>
        <taxon>Bacteria</taxon>
        <taxon>Pseudomonadati</taxon>
        <taxon>Pseudomonadota</taxon>
        <taxon>Alphaproteobacteria</taxon>
        <taxon>Sphingomonadales</taxon>
        <taxon>Erythrobacteraceae</taxon>
        <taxon>Aurantiacibacter</taxon>
    </lineage>
</organism>
<keyword evidence="3" id="KW-1185">Reference proteome</keyword>
<proteinExistence type="predicted"/>
<sequence length="75" mass="8073">MLPEAVPEGERVDDAYGIGTGNDSGTSTIEREEIEARIPASGDVNQLLNILPTVQFNRNEGLAADPKCHLDRPVV</sequence>
<dbReference type="RefSeq" id="WP_346783305.1">
    <property type="nucleotide sequence ID" value="NZ_JBDLBR010000001.1"/>
</dbReference>
<accession>A0ABV0CUM9</accession>
<reference evidence="2 3" key="1">
    <citation type="submission" date="2024-05" db="EMBL/GenBank/DDBJ databases">
        <authorList>
            <person name="Park S."/>
        </authorList>
    </citation>
    <scope>NUCLEOTIDE SEQUENCE [LARGE SCALE GENOMIC DNA]</scope>
    <source>
        <strain evidence="2 3">DGU5</strain>
    </source>
</reference>
<protein>
    <submittedName>
        <fullName evidence="2">Uncharacterized protein</fullName>
    </submittedName>
</protein>
<comment type="caution">
    <text evidence="2">The sequence shown here is derived from an EMBL/GenBank/DDBJ whole genome shotgun (WGS) entry which is preliminary data.</text>
</comment>
<evidence type="ECO:0000313" key="3">
    <source>
        <dbReference type="Proteomes" id="UP001484535"/>
    </source>
</evidence>
<evidence type="ECO:0000313" key="2">
    <source>
        <dbReference type="EMBL" id="MEN7535846.1"/>
    </source>
</evidence>
<gene>
    <name evidence="2" type="ORF">ABDJ38_01485</name>
</gene>
<name>A0ABV0CUM9_9SPHN</name>
<evidence type="ECO:0000256" key="1">
    <source>
        <dbReference type="SAM" id="MobiDB-lite"/>
    </source>
</evidence>